<dbReference type="InterPro" id="IPR016167">
    <property type="entry name" value="FAD-bd_PCMH_sub1"/>
</dbReference>
<evidence type="ECO:0000256" key="1">
    <source>
        <dbReference type="ARBA" id="ARBA00001974"/>
    </source>
</evidence>
<dbReference type="SUPFAM" id="SSF56176">
    <property type="entry name" value="FAD-binding/transporter-associated domain-like"/>
    <property type="match status" value="1"/>
</dbReference>
<keyword evidence="9" id="KW-1185">Reference proteome</keyword>
<dbReference type="Pfam" id="PF08031">
    <property type="entry name" value="BBE"/>
    <property type="match status" value="1"/>
</dbReference>
<proteinExistence type="inferred from homology"/>
<dbReference type="InterPro" id="IPR036318">
    <property type="entry name" value="FAD-bd_PCMH-like_sf"/>
</dbReference>
<dbReference type="InterPro" id="IPR016164">
    <property type="entry name" value="FAD-linked_Oxase-like_C"/>
</dbReference>
<dbReference type="InterPro" id="IPR050416">
    <property type="entry name" value="FAD-linked_Oxidoreductase"/>
</dbReference>
<sequence>MAIRFPVPNQGLLLSLLIWSLTYTTLATLSTPQHDDTLHIPDIHYLTTLLSPSAQLLLPTDPNFNTTLDRWSTSPLNAPRPSLLILPTTESDISHAIRYANSHDLPFLATSGGHGMNEYLSDLQSGVVIHLRNMTKFELASSVDQGGTVAVLGGGLLSHQVVEGLWREGKQTVMGMCGCVSYSGPALGGGHGTLQGRYGLIADQMVSARVVLGNGRVVVASEEENKDLFWALRGAGHNFGVVSEFTVRVHDVEENRRNWAWERFVFGRERLEELYTLANEMMEDQPELVNVFSSWRILEELDPTQPMIVFIVFYNGPMEASREYTHPIHDIGPVDYRSGITELPGIDEVLDIGANEPQCQSQGTVLMRGVYVDRYEIDALRHLFDLLSDMLATEPALANSRCVLEGYSVQGVQAVPSDSTAFAHRDKKLLFALIVGHRVVGNSTLDRDAERWSKTLETAAVGSAERRVYVNYALGDESLQAIYGYEPWRLQRLRALKRKYDPNNRFKFFAPILRGVIDGIMATETQT</sequence>
<dbReference type="Gene3D" id="3.30.43.10">
    <property type="entry name" value="Uridine Diphospho-n-acetylenolpyruvylglucosamine Reductase, domain 2"/>
    <property type="match status" value="1"/>
</dbReference>
<reference evidence="9" key="1">
    <citation type="journal article" date="2023" name="Mol. Phylogenet. Evol.">
        <title>Genome-scale phylogeny and comparative genomics of the fungal order Sordariales.</title>
        <authorList>
            <person name="Hensen N."/>
            <person name="Bonometti L."/>
            <person name="Westerberg I."/>
            <person name="Brannstrom I.O."/>
            <person name="Guillou S."/>
            <person name="Cros-Aarteil S."/>
            <person name="Calhoun S."/>
            <person name="Haridas S."/>
            <person name="Kuo A."/>
            <person name="Mondo S."/>
            <person name="Pangilinan J."/>
            <person name="Riley R."/>
            <person name="LaButti K."/>
            <person name="Andreopoulos B."/>
            <person name="Lipzen A."/>
            <person name="Chen C."/>
            <person name="Yan M."/>
            <person name="Daum C."/>
            <person name="Ng V."/>
            <person name="Clum A."/>
            <person name="Steindorff A."/>
            <person name="Ohm R.A."/>
            <person name="Martin F."/>
            <person name="Silar P."/>
            <person name="Natvig D.O."/>
            <person name="Lalanne C."/>
            <person name="Gautier V."/>
            <person name="Ament-Velasquez S.L."/>
            <person name="Kruys A."/>
            <person name="Hutchinson M.I."/>
            <person name="Powell A.J."/>
            <person name="Barry K."/>
            <person name="Miller A.N."/>
            <person name="Grigoriev I.V."/>
            <person name="Debuchy R."/>
            <person name="Gladieux P."/>
            <person name="Hiltunen Thoren M."/>
            <person name="Johannesson H."/>
        </authorList>
    </citation>
    <scope>NUCLEOTIDE SEQUENCE [LARGE SCALE GENOMIC DNA]</scope>
    <source>
        <strain evidence="9">CBS 284.82</strain>
    </source>
</reference>
<dbReference type="InterPro" id="IPR006094">
    <property type="entry name" value="Oxid_FAD_bind_N"/>
</dbReference>
<evidence type="ECO:0000313" key="8">
    <source>
        <dbReference type="EMBL" id="KAK4031275.1"/>
    </source>
</evidence>
<dbReference type="InterPro" id="IPR016166">
    <property type="entry name" value="FAD-bd_PCMH"/>
</dbReference>
<comment type="similarity">
    <text evidence="2">Belongs to the oxygen-dependent FAD-linked oxidoreductase family.</text>
</comment>
<name>A0AAN6SLA3_9PEZI</name>
<keyword evidence="6" id="KW-0732">Signal</keyword>
<comment type="cofactor">
    <cofactor evidence="1">
        <name>FAD</name>
        <dbReference type="ChEBI" id="CHEBI:57692"/>
    </cofactor>
</comment>
<dbReference type="EMBL" id="MU854911">
    <property type="protein sequence ID" value="KAK4031275.1"/>
    <property type="molecule type" value="Genomic_DNA"/>
</dbReference>
<comment type="caution">
    <text evidence="8">The sequence shown here is derived from an EMBL/GenBank/DDBJ whole genome shotgun (WGS) entry which is preliminary data.</text>
</comment>
<evidence type="ECO:0000313" key="9">
    <source>
        <dbReference type="Proteomes" id="UP001303115"/>
    </source>
</evidence>
<dbReference type="GO" id="GO:0071949">
    <property type="term" value="F:FAD binding"/>
    <property type="evidence" value="ECO:0007669"/>
    <property type="project" value="InterPro"/>
</dbReference>
<accession>A0AAN6SLA3</accession>
<evidence type="ECO:0000256" key="3">
    <source>
        <dbReference type="ARBA" id="ARBA00022630"/>
    </source>
</evidence>
<protein>
    <submittedName>
        <fullName evidence="8">6-hydroxy-D-nicotine oxidase</fullName>
    </submittedName>
</protein>
<dbReference type="Gene3D" id="3.30.465.10">
    <property type="match status" value="1"/>
</dbReference>
<evidence type="ECO:0000259" key="7">
    <source>
        <dbReference type="PROSITE" id="PS51387"/>
    </source>
</evidence>
<dbReference type="InterPro" id="IPR012951">
    <property type="entry name" value="BBE"/>
</dbReference>
<keyword evidence="4" id="KW-0274">FAD</keyword>
<feature type="chain" id="PRO_5043048319" evidence="6">
    <location>
        <begin position="28"/>
        <end position="527"/>
    </location>
</feature>
<gene>
    <name evidence="8" type="ORF">C8A01DRAFT_51588</name>
</gene>
<dbReference type="PROSITE" id="PS51387">
    <property type="entry name" value="FAD_PCMH"/>
    <property type="match status" value="1"/>
</dbReference>
<evidence type="ECO:0000256" key="5">
    <source>
        <dbReference type="ARBA" id="ARBA00023002"/>
    </source>
</evidence>
<feature type="signal peptide" evidence="6">
    <location>
        <begin position="1"/>
        <end position="27"/>
    </location>
</feature>
<keyword evidence="3" id="KW-0285">Flavoprotein</keyword>
<feature type="domain" description="FAD-binding PCMH-type" evidence="7">
    <location>
        <begin position="77"/>
        <end position="252"/>
    </location>
</feature>
<dbReference type="PANTHER" id="PTHR42973">
    <property type="entry name" value="BINDING OXIDOREDUCTASE, PUTATIVE (AFU_ORTHOLOGUE AFUA_1G17690)-RELATED"/>
    <property type="match status" value="1"/>
</dbReference>
<evidence type="ECO:0000256" key="2">
    <source>
        <dbReference type="ARBA" id="ARBA00005466"/>
    </source>
</evidence>
<dbReference type="InterPro" id="IPR016169">
    <property type="entry name" value="FAD-bd_PCMH_sub2"/>
</dbReference>
<evidence type="ECO:0000256" key="4">
    <source>
        <dbReference type="ARBA" id="ARBA00022827"/>
    </source>
</evidence>
<dbReference type="AlphaFoldDB" id="A0AAN6SLA3"/>
<dbReference type="Pfam" id="PF01565">
    <property type="entry name" value="FAD_binding_4"/>
    <property type="match status" value="1"/>
</dbReference>
<dbReference type="Gene3D" id="3.40.462.20">
    <property type="match status" value="1"/>
</dbReference>
<evidence type="ECO:0000256" key="6">
    <source>
        <dbReference type="SAM" id="SignalP"/>
    </source>
</evidence>
<organism evidence="8 9">
    <name type="scientific">Parachaetomium inaequale</name>
    <dbReference type="NCBI Taxonomy" id="2588326"/>
    <lineage>
        <taxon>Eukaryota</taxon>
        <taxon>Fungi</taxon>
        <taxon>Dikarya</taxon>
        <taxon>Ascomycota</taxon>
        <taxon>Pezizomycotina</taxon>
        <taxon>Sordariomycetes</taxon>
        <taxon>Sordariomycetidae</taxon>
        <taxon>Sordariales</taxon>
        <taxon>Chaetomiaceae</taxon>
        <taxon>Parachaetomium</taxon>
    </lineage>
</organism>
<dbReference type="SUPFAM" id="SSF55103">
    <property type="entry name" value="FAD-linked oxidases, C-terminal domain"/>
    <property type="match status" value="1"/>
</dbReference>
<keyword evidence="5" id="KW-0560">Oxidoreductase</keyword>
<dbReference type="GO" id="GO:0016491">
    <property type="term" value="F:oxidoreductase activity"/>
    <property type="evidence" value="ECO:0007669"/>
    <property type="project" value="UniProtKB-KW"/>
</dbReference>
<dbReference type="PANTHER" id="PTHR42973:SF9">
    <property type="entry name" value="FAD-BINDING PCMH-TYPE DOMAIN-CONTAINING PROTEIN-RELATED"/>
    <property type="match status" value="1"/>
</dbReference>
<dbReference type="Proteomes" id="UP001303115">
    <property type="component" value="Unassembled WGS sequence"/>
</dbReference>